<dbReference type="PROSITE" id="PS50158">
    <property type="entry name" value="ZF_CCHC"/>
    <property type="match status" value="1"/>
</dbReference>
<comment type="caution">
    <text evidence="3">The sequence shown here is derived from an EMBL/GenBank/DDBJ whole genome shotgun (WGS) entry which is preliminary data.</text>
</comment>
<organism evidence="3 4">
    <name type="scientific">Fusarium beomiforme</name>
    <dbReference type="NCBI Taxonomy" id="44412"/>
    <lineage>
        <taxon>Eukaryota</taxon>
        <taxon>Fungi</taxon>
        <taxon>Dikarya</taxon>
        <taxon>Ascomycota</taxon>
        <taxon>Pezizomycotina</taxon>
        <taxon>Sordariomycetes</taxon>
        <taxon>Hypocreomycetidae</taxon>
        <taxon>Hypocreales</taxon>
        <taxon>Nectriaceae</taxon>
        <taxon>Fusarium</taxon>
        <taxon>Fusarium burgessii species complex</taxon>
    </lineage>
</organism>
<feature type="domain" description="CCHC-type" evidence="2">
    <location>
        <begin position="122"/>
        <end position="135"/>
    </location>
</feature>
<keyword evidence="1" id="KW-0479">Metal-binding</keyword>
<dbReference type="GO" id="GO:0008270">
    <property type="term" value="F:zinc ion binding"/>
    <property type="evidence" value="ECO:0007669"/>
    <property type="project" value="UniProtKB-KW"/>
</dbReference>
<dbReference type="OrthoDB" id="5090057at2759"/>
<dbReference type="EMBL" id="PVQB02001397">
    <property type="protein sequence ID" value="KAF4331792.1"/>
    <property type="molecule type" value="Genomic_DNA"/>
</dbReference>
<keyword evidence="4" id="KW-1185">Reference proteome</keyword>
<proteinExistence type="predicted"/>
<dbReference type="Proteomes" id="UP000730481">
    <property type="component" value="Unassembled WGS sequence"/>
</dbReference>
<keyword evidence="1" id="KW-0863">Zinc-finger</keyword>
<evidence type="ECO:0000259" key="2">
    <source>
        <dbReference type="PROSITE" id="PS50158"/>
    </source>
</evidence>
<protein>
    <recommendedName>
        <fullName evidence="2">CCHC-type domain-containing protein</fullName>
    </recommendedName>
</protein>
<dbReference type="GO" id="GO:0003676">
    <property type="term" value="F:nucleic acid binding"/>
    <property type="evidence" value="ECO:0007669"/>
    <property type="project" value="InterPro"/>
</dbReference>
<gene>
    <name evidence="3" type="ORF">FBEOM_14434</name>
</gene>
<reference evidence="3" key="2">
    <citation type="submission" date="2020-02" db="EMBL/GenBank/DDBJ databases">
        <title>Identification and distribution of gene clusters putatively required for synthesis of sphingolipid metabolism inhibitors in phylogenetically diverse species of the filamentous fungus Fusarium.</title>
        <authorList>
            <person name="Kim H.-S."/>
            <person name="Busman M."/>
            <person name="Brown D.W."/>
            <person name="Divon H."/>
            <person name="Uhlig S."/>
            <person name="Proctor R.H."/>
        </authorList>
    </citation>
    <scope>NUCLEOTIDE SEQUENCE</scope>
    <source>
        <strain evidence="3">NRRL 25174</strain>
    </source>
</reference>
<dbReference type="InterPro" id="IPR001878">
    <property type="entry name" value="Znf_CCHC"/>
</dbReference>
<evidence type="ECO:0000313" key="3">
    <source>
        <dbReference type="EMBL" id="KAF4331792.1"/>
    </source>
</evidence>
<name>A0A9P5A5B4_9HYPO</name>
<evidence type="ECO:0000313" key="4">
    <source>
        <dbReference type="Proteomes" id="UP000730481"/>
    </source>
</evidence>
<reference evidence="3" key="1">
    <citation type="journal article" date="2017" name="Mycologia">
        <title>Fusarium algeriense, sp. nov., a novel toxigenic crown rot pathogen of durum wheat from Algeria is nested in the Fusarium burgessii species complex.</title>
        <authorList>
            <person name="Laraba I."/>
            <person name="Keddad A."/>
            <person name="Boureghda H."/>
            <person name="Abdallah N."/>
            <person name="Vaughan M.M."/>
            <person name="Proctor R.H."/>
            <person name="Busman M."/>
            <person name="O'Donnell K."/>
        </authorList>
    </citation>
    <scope>NUCLEOTIDE SEQUENCE</scope>
    <source>
        <strain evidence="3">NRRL 25174</strain>
    </source>
</reference>
<accession>A0A9P5A5B4</accession>
<evidence type="ECO:0000256" key="1">
    <source>
        <dbReference type="PROSITE-ProRule" id="PRU00047"/>
    </source>
</evidence>
<sequence>MIHPVATDDLRPPPHSEKIIRLEDGATTVETNRNEVDIDSIVSHEIEIQTGLKPVSVLPTRQISNNPLTKTLFASFLKPTEGYWSLFGSRMARLLDKSDRLRQCETCWGYHFARNCYRRPVCQGCGKAGHIMDNCAAPEQCVNCLAPMWPA</sequence>
<dbReference type="AlphaFoldDB" id="A0A9P5A5B4"/>
<keyword evidence="1" id="KW-0862">Zinc</keyword>